<dbReference type="InterPro" id="IPR012341">
    <property type="entry name" value="6hp_glycosidase-like_sf"/>
</dbReference>
<name>A0ABV6P5J7_9ACTN</name>
<dbReference type="Pfam" id="PF08531">
    <property type="entry name" value="Bac_rhamnosid_N"/>
    <property type="match status" value="1"/>
</dbReference>
<proteinExistence type="predicted"/>
<feature type="compositionally biased region" description="Low complexity" evidence="1">
    <location>
        <begin position="267"/>
        <end position="293"/>
    </location>
</feature>
<accession>A0ABV6P5J7</accession>
<dbReference type="InterPro" id="IPR008928">
    <property type="entry name" value="6-hairpin_glycosidase_sf"/>
</dbReference>
<evidence type="ECO:0000313" key="5">
    <source>
        <dbReference type="Proteomes" id="UP001589894"/>
    </source>
</evidence>
<dbReference type="PANTHER" id="PTHR34987:SF2">
    <property type="entry name" value="B, PUTATIVE (AFU_ORTHOLOGUE AFUA_7G05040)-RELATED"/>
    <property type="match status" value="1"/>
</dbReference>
<dbReference type="RefSeq" id="WP_377342853.1">
    <property type="nucleotide sequence ID" value="NZ_JBHLUE010000026.1"/>
</dbReference>
<gene>
    <name evidence="4" type="ORF">ACFFHU_25850</name>
</gene>
<feature type="domain" description="Bacterial alpha-L-rhamnosidase N-terminal" evidence="2">
    <location>
        <begin position="47"/>
        <end position="145"/>
    </location>
</feature>
<dbReference type="SUPFAM" id="SSF49785">
    <property type="entry name" value="Galactose-binding domain-like"/>
    <property type="match status" value="1"/>
</dbReference>
<dbReference type="EMBL" id="JBHLUE010000026">
    <property type="protein sequence ID" value="MFC0567548.1"/>
    <property type="molecule type" value="Genomic_DNA"/>
</dbReference>
<dbReference type="InterPro" id="IPR008979">
    <property type="entry name" value="Galactose-bd-like_sf"/>
</dbReference>
<feature type="domain" description="Alpha-L-rhamnosidase six-hairpin glycosidase" evidence="3">
    <location>
        <begin position="426"/>
        <end position="650"/>
    </location>
</feature>
<dbReference type="Gene3D" id="2.60.420.10">
    <property type="entry name" value="Maltose phosphorylase, domain 3"/>
    <property type="match status" value="1"/>
</dbReference>
<dbReference type="Gene3D" id="2.60.120.260">
    <property type="entry name" value="Galactose-binding domain-like"/>
    <property type="match status" value="2"/>
</dbReference>
<dbReference type="Proteomes" id="UP001589894">
    <property type="component" value="Unassembled WGS sequence"/>
</dbReference>
<comment type="caution">
    <text evidence="4">The sequence shown here is derived from an EMBL/GenBank/DDBJ whole genome shotgun (WGS) entry which is preliminary data.</text>
</comment>
<keyword evidence="5" id="KW-1185">Reference proteome</keyword>
<dbReference type="PANTHER" id="PTHR34987">
    <property type="entry name" value="C, PUTATIVE (AFU_ORTHOLOGUE AFUA_3G02880)-RELATED"/>
    <property type="match status" value="1"/>
</dbReference>
<protein>
    <submittedName>
        <fullName evidence="4">Alpha-L-rhamnosidase N-terminal domain-containing protein</fullName>
    </submittedName>
</protein>
<reference evidence="4 5" key="1">
    <citation type="submission" date="2024-09" db="EMBL/GenBank/DDBJ databases">
        <authorList>
            <person name="Sun Q."/>
            <person name="Mori K."/>
        </authorList>
    </citation>
    <scope>NUCLEOTIDE SEQUENCE [LARGE SCALE GENOMIC DNA]</scope>
    <source>
        <strain evidence="4 5">TBRC 2205</strain>
    </source>
</reference>
<dbReference type="InterPro" id="IPR013737">
    <property type="entry name" value="Bac_rhamnosid_N"/>
</dbReference>
<feature type="region of interest" description="Disordered" evidence="1">
    <location>
        <begin position="857"/>
        <end position="881"/>
    </location>
</feature>
<evidence type="ECO:0000313" key="4">
    <source>
        <dbReference type="EMBL" id="MFC0567548.1"/>
    </source>
</evidence>
<dbReference type="InterPro" id="IPR035396">
    <property type="entry name" value="Bac_rhamnosid6H"/>
</dbReference>
<dbReference type="Pfam" id="PF17389">
    <property type="entry name" value="Bac_rhamnosid6H"/>
    <property type="match status" value="1"/>
</dbReference>
<evidence type="ECO:0000256" key="1">
    <source>
        <dbReference type="SAM" id="MobiDB-lite"/>
    </source>
</evidence>
<feature type="region of interest" description="Disordered" evidence="1">
    <location>
        <begin position="258"/>
        <end position="310"/>
    </location>
</feature>
<dbReference type="Gene3D" id="1.50.10.10">
    <property type="match status" value="1"/>
</dbReference>
<organism evidence="4 5">
    <name type="scientific">Plantactinospora siamensis</name>
    <dbReference type="NCBI Taxonomy" id="555372"/>
    <lineage>
        <taxon>Bacteria</taxon>
        <taxon>Bacillati</taxon>
        <taxon>Actinomycetota</taxon>
        <taxon>Actinomycetes</taxon>
        <taxon>Micromonosporales</taxon>
        <taxon>Micromonosporaceae</taxon>
        <taxon>Plantactinospora</taxon>
    </lineage>
</organism>
<dbReference type="SUPFAM" id="SSF48208">
    <property type="entry name" value="Six-hairpin glycosidases"/>
    <property type="match status" value="1"/>
</dbReference>
<sequence>MTGGVRWVAVEPPVDLAPARWIWIGGQRALPNTVVRCRREVTLDGPVRRAVARLSADSRYRLTVNGERVGWGPAPCDPRVLEVDRIDLTGLLRAGSNTIAAEVVYFGTGEGTYVAGRPGFICRLDLDHADGRTEVIGTDERWQVAVDRTRRPGGRRRSYLRGWQEITDLRAAGSATSTGPAGSGLDWRAAVPLDVPSDRPPIGGPLTDIVGDARPLEPGTLIDRPIPMLDETRLLPVELTDRGSVHWSADPDDWFDFRAPASPDTRSTGPGAAVTGPAGSPSAGRDGSSSAGAVGWPSAGGDGGDSQTGELMLPASAVGRSWYVTYRLDRQRVGWPVVELAGPAGSTVEVVTAEGHDPTATGWLDHGQFSWSRVILGGTPVRYEPFEYECCRWIQLHVRNPDGPVRIGRVAFRRREYPWPVEPVVELADPLVDRVLTANLNTIRNSAQDAVVDGMGRERQQYSGDGSHQLRVSRLLFGATAQSARFIRTYARGLTREGYFLDSWPGHDRLVRLGQRELELTGWGSMVDHSIGFVLDCWQHYWESGDRDTAVAVFAPLRRFVAYLRRWHDTAGLLPVTGLGSPQVWIDHDAFAEQRDKTCAFNLYAVAMLRSGYASLAELAGQPAEAEAARRLADALLELVQASFWQPERQAYVANLPWADGPDGYRLDDRSLATAVRYDLAPGGALDAMTDLLAGPDRSVGLSYPANAVWRFGALVARRRIQPVLDELRDRWAPMASIRHNGTIQEMWSARPDSHHQWSHCAAGPLIALVDGIVGYAIQAAGGRLARIEPQPGDLTRVTATVAAATGPLTVRLRQADGPLRLGLDLPAGLAVTGADRTGVDLAAVPGAPARMVEVDLDPSPPPNVAHRSPVGAAQHRRTAA</sequence>
<evidence type="ECO:0000259" key="3">
    <source>
        <dbReference type="Pfam" id="PF17389"/>
    </source>
</evidence>
<evidence type="ECO:0000259" key="2">
    <source>
        <dbReference type="Pfam" id="PF08531"/>
    </source>
</evidence>